<evidence type="ECO:0000256" key="1">
    <source>
        <dbReference type="SAM" id="SignalP"/>
    </source>
</evidence>
<keyword evidence="1" id="KW-0732">Signal</keyword>
<reference evidence="3" key="1">
    <citation type="journal article" date="2019" name="Int. J. Syst. Evol. Microbiol.">
        <title>The Global Catalogue of Microorganisms (GCM) 10K type strain sequencing project: providing services to taxonomists for standard genome sequencing and annotation.</title>
        <authorList>
            <consortium name="The Broad Institute Genomics Platform"/>
            <consortium name="The Broad Institute Genome Sequencing Center for Infectious Disease"/>
            <person name="Wu L."/>
            <person name="Ma J."/>
        </authorList>
    </citation>
    <scope>NUCLEOTIDE SEQUENCE [LARGE SCALE GENOMIC DNA]</scope>
    <source>
        <strain evidence="3">JCM 17593</strain>
    </source>
</reference>
<dbReference type="InterPro" id="IPR006059">
    <property type="entry name" value="SBP"/>
</dbReference>
<dbReference type="CDD" id="cd13585">
    <property type="entry name" value="PBP2_TMBP_like"/>
    <property type="match status" value="1"/>
</dbReference>
<evidence type="ECO:0000313" key="3">
    <source>
        <dbReference type="Proteomes" id="UP001500213"/>
    </source>
</evidence>
<name>A0ABP8APP9_9MICO</name>
<accession>A0ABP8APP9</accession>
<dbReference type="Gene3D" id="3.40.190.10">
    <property type="entry name" value="Periplasmic binding protein-like II"/>
    <property type="match status" value="2"/>
</dbReference>
<sequence length="439" mass="46299">MKIQRRISTGITNSRARRVAMAAAATLLAAGTLAACSGGSGSTTSGSKTLRVLIAAPQEGAGKALQADYEKSTGTKVKITVVPYDQIQTKAILDAQSGANQYDVIQYWYTSVGALAQADALDDLTGWVDKDKDIDKSDFIAPIYNAYTQYKGKTYGLPFDGDTHLLYYNKKILADNGVKPPTTWDEYLADVKKITDANKSKGIYGAVMMGDKSAFNIGSTFFNRLATFSSSPIDSQKPDLTSPAALAAAKSMVDAAPYTAPSPSQIGFDQALALFLSGKIGMMEAWTDLGTFAQDPSQSKIADNWGAVPLPAGAGGKTAAPLDAGWALGVSPSAPDQDAAKDFVKFATSKAENLKLVTTTGSGVDPTRTSTLESDKYKSFTPVVAAALTQILGNAQSWPTSPNAPKMIQSLNDNLAQMLQGSLTPQQALDATEKAWDAL</sequence>
<gene>
    <name evidence="2" type="ORF">GCM10022288_12470</name>
</gene>
<dbReference type="EMBL" id="BAABBX010000009">
    <property type="protein sequence ID" value="GAA4187461.1"/>
    <property type="molecule type" value="Genomic_DNA"/>
</dbReference>
<comment type="caution">
    <text evidence="2">The sequence shown here is derived from an EMBL/GenBank/DDBJ whole genome shotgun (WGS) entry which is preliminary data.</text>
</comment>
<dbReference type="RefSeq" id="WP_344774951.1">
    <property type="nucleotide sequence ID" value="NZ_BAABBX010000009.1"/>
</dbReference>
<dbReference type="InterPro" id="IPR050490">
    <property type="entry name" value="Bact_solute-bd_prot1"/>
</dbReference>
<proteinExistence type="predicted"/>
<dbReference type="Proteomes" id="UP001500213">
    <property type="component" value="Unassembled WGS sequence"/>
</dbReference>
<dbReference type="PANTHER" id="PTHR43649:SF12">
    <property type="entry name" value="DIACETYLCHITOBIOSE BINDING PROTEIN DASA"/>
    <property type="match status" value="1"/>
</dbReference>
<dbReference type="Pfam" id="PF01547">
    <property type="entry name" value="SBP_bac_1"/>
    <property type="match status" value="1"/>
</dbReference>
<protein>
    <submittedName>
        <fullName evidence="2">Extracellular solute-binding protein</fullName>
    </submittedName>
</protein>
<feature type="chain" id="PRO_5045040978" evidence="1">
    <location>
        <begin position="35"/>
        <end position="439"/>
    </location>
</feature>
<evidence type="ECO:0000313" key="2">
    <source>
        <dbReference type="EMBL" id="GAA4187461.1"/>
    </source>
</evidence>
<feature type="signal peptide" evidence="1">
    <location>
        <begin position="1"/>
        <end position="34"/>
    </location>
</feature>
<dbReference type="SUPFAM" id="SSF53850">
    <property type="entry name" value="Periplasmic binding protein-like II"/>
    <property type="match status" value="1"/>
</dbReference>
<dbReference type="PANTHER" id="PTHR43649">
    <property type="entry name" value="ARABINOSE-BINDING PROTEIN-RELATED"/>
    <property type="match status" value="1"/>
</dbReference>
<organism evidence="2 3">
    <name type="scientific">Gryllotalpicola kribbensis</name>
    <dbReference type="NCBI Taxonomy" id="993084"/>
    <lineage>
        <taxon>Bacteria</taxon>
        <taxon>Bacillati</taxon>
        <taxon>Actinomycetota</taxon>
        <taxon>Actinomycetes</taxon>
        <taxon>Micrococcales</taxon>
        <taxon>Microbacteriaceae</taxon>
        <taxon>Gryllotalpicola</taxon>
    </lineage>
</organism>
<keyword evidence="3" id="KW-1185">Reference proteome</keyword>